<proteinExistence type="predicted"/>
<sequence length="45" mass="5069">MNFSWRIVIVSISDDYIATIKVSDETLSNVQDALVLKPESGLPRF</sequence>
<name>A0A256FA31_9HYPH</name>
<comment type="caution">
    <text evidence="1">The sequence shown here is derived from an EMBL/GenBank/DDBJ whole genome shotgun (WGS) entry which is preliminary data.</text>
</comment>
<dbReference type="EMBL" id="NNRJ01000059">
    <property type="protein sequence ID" value="OYR11678.1"/>
    <property type="molecule type" value="Genomic_DNA"/>
</dbReference>
<gene>
    <name evidence="1" type="ORF">CEV31_3719</name>
</gene>
<protein>
    <submittedName>
        <fullName evidence="1">Uncharacterized protein</fullName>
    </submittedName>
</protein>
<accession>A0A256FA31</accession>
<reference evidence="1 2" key="1">
    <citation type="submission" date="2017-07" db="EMBL/GenBank/DDBJ databases">
        <title>Phylogenetic study on the rhizospheric bacterium Ochrobactrum sp. A44.</title>
        <authorList>
            <person name="Krzyzanowska D.M."/>
            <person name="Ossowicki A."/>
            <person name="Rajewska M."/>
            <person name="Maciag T."/>
            <person name="Kaczynski Z."/>
            <person name="Czerwicka M."/>
            <person name="Jafra S."/>
        </authorList>
    </citation>
    <scope>NUCLEOTIDE SEQUENCE [LARGE SCALE GENOMIC DNA]</scope>
    <source>
        <strain evidence="1 2">DSM 7216</strain>
    </source>
</reference>
<evidence type="ECO:0000313" key="2">
    <source>
        <dbReference type="Proteomes" id="UP000215590"/>
    </source>
</evidence>
<dbReference type="Proteomes" id="UP000215590">
    <property type="component" value="Unassembled WGS sequence"/>
</dbReference>
<evidence type="ECO:0000313" key="1">
    <source>
        <dbReference type="EMBL" id="OYR11678.1"/>
    </source>
</evidence>
<dbReference type="AlphaFoldDB" id="A0A256FA31"/>
<keyword evidence="2" id="KW-1185">Reference proteome</keyword>
<organism evidence="1 2">
    <name type="scientific">Brucella thiophenivorans</name>
    <dbReference type="NCBI Taxonomy" id="571255"/>
    <lineage>
        <taxon>Bacteria</taxon>
        <taxon>Pseudomonadati</taxon>
        <taxon>Pseudomonadota</taxon>
        <taxon>Alphaproteobacteria</taxon>
        <taxon>Hyphomicrobiales</taxon>
        <taxon>Brucellaceae</taxon>
        <taxon>Brucella/Ochrobactrum group</taxon>
        <taxon>Brucella</taxon>
    </lineage>
</organism>